<organism evidence="1">
    <name type="scientific">termite gut metagenome</name>
    <dbReference type="NCBI Taxonomy" id="433724"/>
    <lineage>
        <taxon>unclassified sequences</taxon>
        <taxon>metagenomes</taxon>
        <taxon>organismal metagenomes</taxon>
    </lineage>
</organism>
<dbReference type="AlphaFoldDB" id="A0A5J4PIH1"/>
<name>A0A5J4PIH1_9ZZZZ</name>
<evidence type="ECO:0000313" key="1">
    <source>
        <dbReference type="EMBL" id="KAA6309092.1"/>
    </source>
</evidence>
<dbReference type="SUPFAM" id="SSF46689">
    <property type="entry name" value="Homeodomain-like"/>
    <property type="match status" value="1"/>
</dbReference>
<dbReference type="EMBL" id="SNRY01008130">
    <property type="protein sequence ID" value="KAA6309092.1"/>
    <property type="molecule type" value="Genomic_DNA"/>
</dbReference>
<gene>
    <name evidence="1" type="ORF">EZS27_039353</name>
</gene>
<reference evidence="1" key="1">
    <citation type="submission" date="2019-03" db="EMBL/GenBank/DDBJ databases">
        <title>Single cell metagenomics reveals metabolic interactions within the superorganism composed of flagellate Streblomastix strix and complex community of Bacteroidetes bacteria on its surface.</title>
        <authorList>
            <person name="Treitli S.C."/>
            <person name="Kolisko M."/>
            <person name="Husnik F."/>
            <person name="Keeling P."/>
            <person name="Hampl V."/>
        </authorList>
    </citation>
    <scope>NUCLEOTIDE SEQUENCE</scope>
    <source>
        <strain evidence="1">STM</strain>
    </source>
</reference>
<proteinExistence type="predicted"/>
<protein>
    <recommendedName>
        <fullName evidence="2">Winged helix-turn helix domain-containing protein</fullName>
    </recommendedName>
</protein>
<dbReference type="Pfam" id="PF13384">
    <property type="entry name" value="HTH_23"/>
    <property type="match status" value="1"/>
</dbReference>
<evidence type="ECO:0008006" key="2">
    <source>
        <dbReference type="Google" id="ProtNLM"/>
    </source>
</evidence>
<dbReference type="InterPro" id="IPR009057">
    <property type="entry name" value="Homeodomain-like_sf"/>
</dbReference>
<sequence length="148" mass="17344">MRYIKLKPEEIEALEHLLKTSSNNTVRKRSQCLLLSHQKRTITDLAKILGVHRRTIERWFDSWALKGVQSLCIQPGRGVKTRLRGYEKEVCEQVDIHSRNLKNVITYFKEQHHILICKKTLQNFLKDARLSLEKSPTILKGQTQQRGI</sequence>
<accession>A0A5J4PIH1</accession>
<comment type="caution">
    <text evidence="1">The sequence shown here is derived from an EMBL/GenBank/DDBJ whole genome shotgun (WGS) entry which is preliminary data.</text>
</comment>